<feature type="binding site" description="axial binding residue" evidence="6">
    <location>
        <position position="53"/>
    </location>
    <ligand>
        <name>heme c</name>
        <dbReference type="ChEBI" id="CHEBI:61717"/>
        <label>1</label>
    </ligand>
    <ligandPart>
        <name>Fe</name>
        <dbReference type="ChEBI" id="CHEBI:18248"/>
    </ligandPart>
</feature>
<feature type="signal peptide" evidence="7">
    <location>
        <begin position="1"/>
        <end position="22"/>
    </location>
</feature>
<keyword evidence="7" id="KW-0732">Signal</keyword>
<keyword evidence="1" id="KW-0813">Transport</keyword>
<keyword evidence="3 6" id="KW-0479">Metal-binding</keyword>
<evidence type="ECO:0000313" key="9">
    <source>
        <dbReference type="EMBL" id="HEN42985.1"/>
    </source>
</evidence>
<name>A0A831XG50_GEOME</name>
<dbReference type="GO" id="GO:0046872">
    <property type="term" value="F:metal ion binding"/>
    <property type="evidence" value="ECO:0007669"/>
    <property type="project" value="UniProtKB-KW"/>
</dbReference>
<feature type="binding site" description="axial binding residue" evidence="6">
    <location>
        <position position="76"/>
    </location>
    <ligand>
        <name>heme c</name>
        <dbReference type="ChEBI" id="CHEBI:61717"/>
        <label>1</label>
    </ligand>
    <ligandPart>
        <name>Fe</name>
        <dbReference type="ChEBI" id="CHEBI:18248"/>
    </ligandPart>
</feature>
<dbReference type="GO" id="GO:0009055">
    <property type="term" value="F:electron transfer activity"/>
    <property type="evidence" value="ECO:0007669"/>
    <property type="project" value="InterPro"/>
</dbReference>
<comment type="cofactor">
    <cofactor evidence="6">
        <name>heme c</name>
        <dbReference type="ChEBI" id="CHEBI:61717"/>
    </cofactor>
    <text evidence="6">Binds 4 heme c groups covalently per monomer.</text>
</comment>
<keyword evidence="2 6" id="KW-0349">Heme</keyword>
<proteinExistence type="predicted"/>
<dbReference type="NCBIfam" id="NF043011">
    <property type="entry name" value="CytC7_Geobact"/>
    <property type="match status" value="1"/>
</dbReference>
<feature type="binding site" description="axial binding residue" evidence="6">
    <location>
        <position position="49"/>
    </location>
    <ligand>
        <name>heme c</name>
        <dbReference type="ChEBI" id="CHEBI:61717"/>
        <label>1</label>
    </ligand>
    <ligandPart>
        <name>Fe</name>
        <dbReference type="ChEBI" id="CHEBI:18248"/>
    </ligandPart>
</feature>
<feature type="chain" id="PRO_5032572820" evidence="7">
    <location>
        <begin position="23"/>
        <end position="92"/>
    </location>
</feature>
<dbReference type="InterPro" id="IPR002322">
    <property type="entry name" value="Cyt_c_III"/>
</dbReference>
<evidence type="ECO:0000256" key="2">
    <source>
        <dbReference type="ARBA" id="ARBA00022617"/>
    </source>
</evidence>
<protein>
    <submittedName>
        <fullName evidence="9">Cytochrome C</fullName>
    </submittedName>
</protein>
<evidence type="ECO:0000256" key="4">
    <source>
        <dbReference type="ARBA" id="ARBA00022982"/>
    </source>
</evidence>
<feature type="binding site" description="axial binding residue" evidence="6">
    <location>
        <position position="39"/>
    </location>
    <ligand>
        <name>heme c</name>
        <dbReference type="ChEBI" id="CHEBI:61717"/>
        <label>1</label>
    </ligand>
    <ligandPart>
        <name>Fe</name>
        <dbReference type="ChEBI" id="CHEBI:18248"/>
    </ligandPart>
</feature>
<comment type="caution">
    <text evidence="9">The sequence shown here is derived from an EMBL/GenBank/DDBJ whole genome shotgun (WGS) entry which is preliminary data.</text>
</comment>
<feature type="domain" description="Class III cytochrome C" evidence="8">
    <location>
        <begin position="30"/>
        <end position="70"/>
    </location>
</feature>
<evidence type="ECO:0000256" key="5">
    <source>
        <dbReference type="ARBA" id="ARBA00023004"/>
    </source>
</evidence>
<feature type="binding site" description="axial binding residue" evidence="6">
    <location>
        <position position="42"/>
    </location>
    <ligand>
        <name>heme c</name>
        <dbReference type="ChEBI" id="CHEBI:61717"/>
        <label>1</label>
    </ligand>
    <ligandPart>
        <name>Fe</name>
        <dbReference type="ChEBI" id="CHEBI:18248"/>
    </ligandPart>
</feature>
<dbReference type="GO" id="GO:0020037">
    <property type="term" value="F:heme binding"/>
    <property type="evidence" value="ECO:0007669"/>
    <property type="project" value="InterPro"/>
</dbReference>
<sequence>MKKTAVTIAFIAVSAFAAQVFAADVVEFPASMGKVTFPHKKHQEMLKDCKKCHEQGPGKIKGFGKDWAHKTCKGCHADMKKGPVGCKDCHKK</sequence>
<dbReference type="InterPro" id="IPR020942">
    <property type="entry name" value="Cyt_c_III_dom"/>
</dbReference>
<dbReference type="AlphaFoldDB" id="A0A831XG50"/>
<reference evidence="9" key="1">
    <citation type="journal article" date="2020" name="mSystems">
        <title>Genome- and Community-Level Interaction Insights into Carbon Utilization and Element Cycling Functions of Hydrothermarchaeota in Hydrothermal Sediment.</title>
        <authorList>
            <person name="Zhou Z."/>
            <person name="Liu Y."/>
            <person name="Xu W."/>
            <person name="Pan J."/>
            <person name="Luo Z.H."/>
            <person name="Li M."/>
        </authorList>
    </citation>
    <scope>NUCLEOTIDE SEQUENCE [LARGE SCALE GENOMIC DNA]</scope>
    <source>
        <strain evidence="9">SpSt-349</strain>
    </source>
</reference>
<dbReference type="SUPFAM" id="SSF48695">
    <property type="entry name" value="Multiheme cytochromes"/>
    <property type="match status" value="1"/>
</dbReference>
<dbReference type="PRINTS" id="PR00609">
    <property type="entry name" value="CYTOCHROMEC3"/>
</dbReference>
<evidence type="ECO:0000256" key="1">
    <source>
        <dbReference type="ARBA" id="ARBA00022448"/>
    </source>
</evidence>
<evidence type="ECO:0000256" key="6">
    <source>
        <dbReference type="PIRSR" id="PIRSR602322-1"/>
    </source>
</evidence>
<evidence type="ECO:0000256" key="7">
    <source>
        <dbReference type="SAM" id="SignalP"/>
    </source>
</evidence>
<gene>
    <name evidence="9" type="ORF">ENQ87_11560</name>
</gene>
<dbReference type="Gene3D" id="3.90.10.10">
    <property type="entry name" value="Cytochrome C3"/>
    <property type="match status" value="1"/>
</dbReference>
<feature type="binding site" description="axial binding residue" evidence="6">
    <location>
        <position position="75"/>
    </location>
    <ligand>
        <name>heme c</name>
        <dbReference type="ChEBI" id="CHEBI:61717"/>
        <label>1</label>
    </ligand>
    <ligandPart>
        <name>Fe</name>
        <dbReference type="ChEBI" id="CHEBI:18248"/>
    </ligandPart>
</feature>
<feature type="binding site" description="axial binding residue" evidence="6">
    <location>
        <position position="52"/>
    </location>
    <ligand>
        <name>heme c</name>
        <dbReference type="ChEBI" id="CHEBI:61717"/>
        <label>1</label>
    </ligand>
    <ligandPart>
        <name>Fe</name>
        <dbReference type="ChEBI" id="CHEBI:18248"/>
    </ligandPart>
</feature>
<dbReference type="Pfam" id="PF02085">
    <property type="entry name" value="Cytochrom_CIII"/>
    <property type="match status" value="1"/>
</dbReference>
<organism evidence="9">
    <name type="scientific">Geobacter metallireducens</name>
    <dbReference type="NCBI Taxonomy" id="28232"/>
    <lineage>
        <taxon>Bacteria</taxon>
        <taxon>Pseudomonadati</taxon>
        <taxon>Thermodesulfobacteriota</taxon>
        <taxon>Desulfuromonadia</taxon>
        <taxon>Geobacterales</taxon>
        <taxon>Geobacteraceae</taxon>
        <taxon>Geobacter</taxon>
    </lineage>
</organism>
<evidence type="ECO:0000259" key="8">
    <source>
        <dbReference type="Pfam" id="PF02085"/>
    </source>
</evidence>
<keyword evidence="4" id="KW-0249">Electron transport</keyword>
<evidence type="ECO:0000256" key="3">
    <source>
        <dbReference type="ARBA" id="ARBA00022723"/>
    </source>
</evidence>
<dbReference type="EMBL" id="DSOV01000050">
    <property type="protein sequence ID" value="HEN42985.1"/>
    <property type="molecule type" value="Genomic_DNA"/>
</dbReference>
<dbReference type="InterPro" id="IPR036280">
    <property type="entry name" value="Multihaem_cyt_sf"/>
</dbReference>
<dbReference type="CDD" id="cd08168">
    <property type="entry name" value="Cytochrom_C3"/>
    <property type="match status" value="1"/>
</dbReference>
<accession>A0A831XG50</accession>
<dbReference type="InterPro" id="IPR053591">
    <property type="entry name" value="Cytochrome_c"/>
</dbReference>
<keyword evidence="5 6" id="KW-0408">Iron</keyword>